<protein>
    <submittedName>
        <fullName evidence="3">DNA-binding transcriptional MerR regulator</fullName>
    </submittedName>
</protein>
<dbReference type="Pfam" id="PF13411">
    <property type="entry name" value="MerR_1"/>
    <property type="match status" value="1"/>
</dbReference>
<keyword evidence="4" id="KW-1185">Reference proteome</keyword>
<dbReference type="RefSeq" id="WP_183217830.1">
    <property type="nucleotide sequence ID" value="NZ_BMPW01000002.1"/>
</dbReference>
<proteinExistence type="predicted"/>
<dbReference type="Gene3D" id="1.10.1660.10">
    <property type="match status" value="1"/>
</dbReference>
<dbReference type="PANTHER" id="PTHR30204:SF97">
    <property type="entry name" value="MERR FAMILY REGULATORY PROTEIN"/>
    <property type="match status" value="1"/>
</dbReference>
<dbReference type="SUPFAM" id="SSF46955">
    <property type="entry name" value="Putative DNA-binding domain"/>
    <property type="match status" value="1"/>
</dbReference>
<name>A0A7W5AD66_9ACTN</name>
<dbReference type="GO" id="GO:0003677">
    <property type="term" value="F:DNA binding"/>
    <property type="evidence" value="ECO:0007669"/>
    <property type="project" value="UniProtKB-KW"/>
</dbReference>
<dbReference type="GO" id="GO:0003700">
    <property type="term" value="F:DNA-binding transcription factor activity"/>
    <property type="evidence" value="ECO:0007669"/>
    <property type="project" value="InterPro"/>
</dbReference>
<organism evidence="3 4">
    <name type="scientific">Actinoplanes campanulatus</name>
    <dbReference type="NCBI Taxonomy" id="113559"/>
    <lineage>
        <taxon>Bacteria</taxon>
        <taxon>Bacillati</taxon>
        <taxon>Actinomycetota</taxon>
        <taxon>Actinomycetes</taxon>
        <taxon>Micromonosporales</taxon>
        <taxon>Micromonosporaceae</taxon>
        <taxon>Actinoplanes</taxon>
    </lineage>
</organism>
<dbReference type="PANTHER" id="PTHR30204">
    <property type="entry name" value="REDOX-CYCLING DRUG-SENSING TRANSCRIPTIONAL ACTIVATOR SOXR"/>
    <property type="match status" value="1"/>
</dbReference>
<dbReference type="SMART" id="SM00422">
    <property type="entry name" value="HTH_MERR"/>
    <property type="match status" value="1"/>
</dbReference>
<comment type="caution">
    <text evidence="3">The sequence shown here is derived from an EMBL/GenBank/DDBJ whole genome shotgun (WGS) entry which is preliminary data.</text>
</comment>
<evidence type="ECO:0000256" key="1">
    <source>
        <dbReference type="ARBA" id="ARBA00023125"/>
    </source>
</evidence>
<dbReference type="InterPro" id="IPR009061">
    <property type="entry name" value="DNA-bd_dom_put_sf"/>
</dbReference>
<gene>
    <name evidence="3" type="ORF">FHR83_001463</name>
</gene>
<dbReference type="PROSITE" id="PS50937">
    <property type="entry name" value="HTH_MERR_2"/>
    <property type="match status" value="1"/>
</dbReference>
<sequence length="127" mass="13961">MKSSIGDLAARFGLPTHVLRHWEQMGLLTPERSTAGHRLYGEADAARIVLIQLAKEAGLSLEQTRRLLTDARDRQSRRDLYAAHAETLHRRIAAAEAALALVEHAAECDADDFTTCPHLAAKVAARL</sequence>
<dbReference type="PRINTS" id="PR00040">
    <property type="entry name" value="HTHMERR"/>
</dbReference>
<evidence type="ECO:0000313" key="3">
    <source>
        <dbReference type="EMBL" id="MBB3093814.1"/>
    </source>
</evidence>
<dbReference type="InterPro" id="IPR047057">
    <property type="entry name" value="MerR_fam"/>
</dbReference>
<evidence type="ECO:0000259" key="2">
    <source>
        <dbReference type="PROSITE" id="PS50937"/>
    </source>
</evidence>
<dbReference type="CDD" id="cd00592">
    <property type="entry name" value="HTH_MerR-like"/>
    <property type="match status" value="1"/>
</dbReference>
<accession>A0A7W5AD66</accession>
<dbReference type="EMBL" id="JACHXF010000002">
    <property type="protein sequence ID" value="MBB3093814.1"/>
    <property type="molecule type" value="Genomic_DNA"/>
</dbReference>
<feature type="domain" description="HTH merR-type" evidence="2">
    <location>
        <begin position="1"/>
        <end position="70"/>
    </location>
</feature>
<reference evidence="3 4" key="1">
    <citation type="submission" date="2020-08" db="EMBL/GenBank/DDBJ databases">
        <title>Genomic Encyclopedia of Type Strains, Phase III (KMG-III): the genomes of soil and plant-associated and newly described type strains.</title>
        <authorList>
            <person name="Whitman W."/>
        </authorList>
    </citation>
    <scope>NUCLEOTIDE SEQUENCE [LARGE SCALE GENOMIC DNA]</scope>
    <source>
        <strain evidence="3 4">CECT 3287</strain>
    </source>
</reference>
<dbReference type="AlphaFoldDB" id="A0A7W5AD66"/>
<evidence type="ECO:0000313" key="4">
    <source>
        <dbReference type="Proteomes" id="UP000590749"/>
    </source>
</evidence>
<dbReference type="InterPro" id="IPR000551">
    <property type="entry name" value="MerR-type_HTH_dom"/>
</dbReference>
<keyword evidence="1 3" id="KW-0238">DNA-binding</keyword>
<dbReference type="Proteomes" id="UP000590749">
    <property type="component" value="Unassembled WGS sequence"/>
</dbReference>